<protein>
    <submittedName>
        <fullName evidence="1">Pirin family protein</fullName>
    </submittedName>
</protein>
<sequence>MIIHRKANERGHADFGWLDSHHSFSFGQYYDPKHLGFGALRVINDDRVAAGGGFDTHGHKDMEIVSYVLEGALAHRDSLGSGSVIRPGDVQVMSAGTGIRHSEFNASKADPVHFLQIWIIPEKQGLKPNYAEKHFPEAERLGQLRLIASPDGRDGSLTIRQDASIRAAVLDAGTELTHPLAEGRRYWLQVAKGALDVNGKTVLEGDGLAIVKETSLTLRATSRSEILIFDLQ</sequence>
<evidence type="ECO:0000313" key="2">
    <source>
        <dbReference type="Proteomes" id="UP000616151"/>
    </source>
</evidence>
<name>A0ACC5RDK8_9HYPH</name>
<keyword evidence="2" id="KW-1185">Reference proteome</keyword>
<dbReference type="Proteomes" id="UP000616151">
    <property type="component" value="Unassembled WGS sequence"/>
</dbReference>
<comment type="caution">
    <text evidence="1">The sequence shown here is derived from an EMBL/GenBank/DDBJ whole genome shotgun (WGS) entry which is preliminary data.</text>
</comment>
<dbReference type="EMBL" id="JAENHL010000008">
    <property type="protein sequence ID" value="MBK1870791.1"/>
    <property type="molecule type" value="Genomic_DNA"/>
</dbReference>
<proteinExistence type="predicted"/>
<accession>A0ACC5RDK8</accession>
<gene>
    <name evidence="1" type="ORF">JHL16_30780</name>
</gene>
<evidence type="ECO:0000313" key="1">
    <source>
        <dbReference type="EMBL" id="MBK1870791.1"/>
    </source>
</evidence>
<reference evidence="1" key="1">
    <citation type="submission" date="2021-01" db="EMBL/GenBank/DDBJ databases">
        <authorList>
            <person name="Sun Q."/>
        </authorList>
    </citation>
    <scope>NUCLEOTIDE SEQUENCE</scope>
    <source>
        <strain evidence="1">YIM B02566</strain>
    </source>
</reference>
<organism evidence="1 2">
    <name type="scientific">Taklimakanibacter albus</name>
    <dbReference type="NCBI Taxonomy" id="2800327"/>
    <lineage>
        <taxon>Bacteria</taxon>
        <taxon>Pseudomonadati</taxon>
        <taxon>Pseudomonadota</taxon>
        <taxon>Alphaproteobacteria</taxon>
        <taxon>Hyphomicrobiales</taxon>
        <taxon>Aestuariivirgaceae</taxon>
        <taxon>Taklimakanibacter</taxon>
    </lineage>
</organism>